<dbReference type="Proteomes" id="UP001519460">
    <property type="component" value="Unassembled WGS sequence"/>
</dbReference>
<dbReference type="Pfam" id="PF03372">
    <property type="entry name" value="Exo_endo_phos"/>
    <property type="match status" value="1"/>
</dbReference>
<comment type="caution">
    <text evidence="3">The sequence shown here is derived from an EMBL/GenBank/DDBJ whole genome shotgun (WGS) entry which is preliminary data.</text>
</comment>
<name>A0ABD0KYK0_9CAEN</name>
<evidence type="ECO:0000259" key="2">
    <source>
        <dbReference type="Pfam" id="PF03372"/>
    </source>
</evidence>
<dbReference type="SUPFAM" id="SSF56219">
    <property type="entry name" value="DNase I-like"/>
    <property type="match status" value="1"/>
</dbReference>
<dbReference type="PANTHER" id="PTHR12121">
    <property type="entry name" value="CARBON CATABOLITE REPRESSOR PROTEIN 4"/>
    <property type="match status" value="1"/>
</dbReference>
<dbReference type="Gene3D" id="3.60.10.10">
    <property type="entry name" value="Endonuclease/exonuclease/phosphatase"/>
    <property type="match status" value="1"/>
</dbReference>
<dbReference type="InterPro" id="IPR050410">
    <property type="entry name" value="CCR4/nocturin_mRNA_transcr"/>
</dbReference>
<gene>
    <name evidence="3" type="ORF">BaRGS_00016682</name>
</gene>
<feature type="compositionally biased region" description="Basic and acidic residues" evidence="1">
    <location>
        <begin position="51"/>
        <end position="77"/>
    </location>
</feature>
<evidence type="ECO:0000313" key="3">
    <source>
        <dbReference type="EMBL" id="KAK7492018.1"/>
    </source>
</evidence>
<evidence type="ECO:0000313" key="4">
    <source>
        <dbReference type="Proteomes" id="UP001519460"/>
    </source>
</evidence>
<dbReference type="EMBL" id="JACVVK020000107">
    <property type="protein sequence ID" value="KAK7492018.1"/>
    <property type="molecule type" value="Genomic_DNA"/>
</dbReference>
<protein>
    <recommendedName>
        <fullName evidence="2">Endonuclease/exonuclease/phosphatase domain-containing protein</fullName>
    </recommendedName>
</protein>
<organism evidence="3 4">
    <name type="scientific">Batillaria attramentaria</name>
    <dbReference type="NCBI Taxonomy" id="370345"/>
    <lineage>
        <taxon>Eukaryota</taxon>
        <taxon>Metazoa</taxon>
        <taxon>Spiralia</taxon>
        <taxon>Lophotrochozoa</taxon>
        <taxon>Mollusca</taxon>
        <taxon>Gastropoda</taxon>
        <taxon>Caenogastropoda</taxon>
        <taxon>Sorbeoconcha</taxon>
        <taxon>Cerithioidea</taxon>
        <taxon>Batillariidae</taxon>
        <taxon>Batillaria</taxon>
    </lineage>
</organism>
<feature type="compositionally biased region" description="Basic residues" evidence="1">
    <location>
        <begin position="78"/>
        <end position="103"/>
    </location>
</feature>
<evidence type="ECO:0000256" key="1">
    <source>
        <dbReference type="SAM" id="MobiDB-lite"/>
    </source>
</evidence>
<sequence>MPQVKGRSRRRAAEDGAAPSSRSSKATAQAVISHAGLVPLDYDWLVVAQNKNKEDKGIADRKRKAELEGGGKQEPKPKMSRTKQQPKPKVVRAKQQPKPKLSRAKQQAKPMMGRAKQQAKPKMGRAQAGKDICRGKQPRKGTAAGRKTRSTPPLVRLEDYSSPGIFDRAYIPNPAIPEDGVDPADTFSVVSYNILAECHRTKTDYSYTALEFLGLEYRHAQLMRELQYLDADIVCLQEVDPIYFENILLPAMQKLGYEGLVKKRTKYHMDEGEATFYKMDIFELETSEGVSLTEVIHKEIDAFILDPVVNTAAKEYTDRPDVVLITRLCCKATKKSVTVGNVHIVHSDVDISDVQCLQAVCAIKELLRVAGGEEAAYVLCGDFNGNPHSPVKRLVDEQELSVGHLQRLDMLKIGRGHGPGEEPAVTCFTDRTWILDYVFFSSQTLQAMGVLQVVDKDVIQQTGGLPSKSFPSDHLPLKANLALTM</sequence>
<feature type="region of interest" description="Disordered" evidence="1">
    <location>
        <begin position="1"/>
        <end position="29"/>
    </location>
</feature>
<feature type="compositionally biased region" description="Basic residues" evidence="1">
    <location>
        <begin position="1"/>
        <end position="10"/>
    </location>
</feature>
<dbReference type="PANTHER" id="PTHR12121:SF98">
    <property type="entry name" value="ENDONUCLEASE_EXONUCLEASE_PHOSPHATASE DOMAIN-CONTAINING PROTEIN"/>
    <property type="match status" value="1"/>
</dbReference>
<proteinExistence type="predicted"/>
<reference evidence="3 4" key="1">
    <citation type="journal article" date="2023" name="Sci. Data">
        <title>Genome assembly of the Korean intertidal mud-creeper Batillaria attramentaria.</title>
        <authorList>
            <person name="Patra A.K."/>
            <person name="Ho P.T."/>
            <person name="Jun S."/>
            <person name="Lee S.J."/>
            <person name="Kim Y."/>
            <person name="Won Y.J."/>
        </authorList>
    </citation>
    <scope>NUCLEOTIDE SEQUENCE [LARGE SCALE GENOMIC DNA]</scope>
    <source>
        <strain evidence="3">Wonlab-2016</strain>
    </source>
</reference>
<dbReference type="AlphaFoldDB" id="A0ABD0KYK0"/>
<accession>A0ABD0KYK0</accession>
<dbReference type="InterPro" id="IPR005135">
    <property type="entry name" value="Endo/exonuclease/phosphatase"/>
</dbReference>
<feature type="domain" description="Endonuclease/exonuclease/phosphatase" evidence="2">
    <location>
        <begin position="191"/>
        <end position="474"/>
    </location>
</feature>
<keyword evidence="4" id="KW-1185">Reference proteome</keyword>
<feature type="region of interest" description="Disordered" evidence="1">
    <location>
        <begin position="51"/>
        <end position="158"/>
    </location>
</feature>
<dbReference type="InterPro" id="IPR036691">
    <property type="entry name" value="Endo/exonu/phosph_ase_sf"/>
</dbReference>